<protein>
    <submittedName>
        <fullName evidence="1">Unannotated protein</fullName>
    </submittedName>
</protein>
<dbReference type="SUPFAM" id="SSF101386">
    <property type="entry name" value="all-alpha NTP pyrophosphatases"/>
    <property type="match status" value="1"/>
</dbReference>
<reference evidence="1" key="1">
    <citation type="submission" date="2020-05" db="EMBL/GenBank/DDBJ databases">
        <authorList>
            <person name="Chiriac C."/>
            <person name="Salcher M."/>
            <person name="Ghai R."/>
            <person name="Kavagutti S V."/>
        </authorList>
    </citation>
    <scope>NUCLEOTIDE SEQUENCE</scope>
</reference>
<evidence type="ECO:0000313" key="1">
    <source>
        <dbReference type="EMBL" id="CAB4834292.1"/>
    </source>
</evidence>
<sequence length="104" mass="11310">MRDRIPDVMRSAGAQPRVTALSPDQILPALLSKLNEEVDELSMAANRDDVIGELADVAEVLWSIASTWAINWAEVALHAGQKRDQRGGFEAGLWLLGTGEDQPS</sequence>
<name>A0A6J7AMX5_9ZZZZ</name>
<dbReference type="EMBL" id="CAFABA010000092">
    <property type="protein sequence ID" value="CAB4834292.1"/>
    <property type="molecule type" value="Genomic_DNA"/>
</dbReference>
<proteinExistence type="predicted"/>
<gene>
    <name evidence="1" type="ORF">UFOPK3139_02041</name>
</gene>
<accession>A0A6J7AMX5</accession>
<organism evidence="1">
    <name type="scientific">freshwater metagenome</name>
    <dbReference type="NCBI Taxonomy" id="449393"/>
    <lineage>
        <taxon>unclassified sequences</taxon>
        <taxon>metagenomes</taxon>
        <taxon>ecological metagenomes</taxon>
    </lineage>
</organism>
<dbReference type="InterPro" id="IPR038735">
    <property type="entry name" value="MSMEG_1276-like_NTP-PPase_dom"/>
</dbReference>
<dbReference type="CDD" id="cd11532">
    <property type="entry name" value="NTP-PPase_COG4997"/>
    <property type="match status" value="1"/>
</dbReference>
<dbReference type="AlphaFoldDB" id="A0A6J7AMX5"/>